<dbReference type="Proteomes" id="UP000500938">
    <property type="component" value="Chromosome"/>
</dbReference>
<organism evidence="1 2">
    <name type="scientific">Gemmatimonas groenlandica</name>
    <dbReference type="NCBI Taxonomy" id="2732249"/>
    <lineage>
        <taxon>Bacteria</taxon>
        <taxon>Pseudomonadati</taxon>
        <taxon>Gemmatimonadota</taxon>
        <taxon>Gemmatimonadia</taxon>
        <taxon>Gemmatimonadales</taxon>
        <taxon>Gemmatimonadaceae</taxon>
        <taxon>Gemmatimonas</taxon>
    </lineage>
</organism>
<evidence type="ECO:0000313" key="2">
    <source>
        <dbReference type="Proteomes" id="UP000500938"/>
    </source>
</evidence>
<dbReference type="Pfam" id="PF13646">
    <property type="entry name" value="HEAT_2"/>
    <property type="match status" value="1"/>
</dbReference>
<evidence type="ECO:0000313" key="1">
    <source>
        <dbReference type="EMBL" id="QJR38343.1"/>
    </source>
</evidence>
<dbReference type="SUPFAM" id="SSF48371">
    <property type="entry name" value="ARM repeat"/>
    <property type="match status" value="1"/>
</dbReference>
<dbReference type="Gene3D" id="1.25.10.10">
    <property type="entry name" value="Leucine-rich Repeat Variant"/>
    <property type="match status" value="1"/>
</dbReference>
<dbReference type="InterPro" id="IPR016024">
    <property type="entry name" value="ARM-type_fold"/>
</dbReference>
<dbReference type="EMBL" id="CP053085">
    <property type="protein sequence ID" value="QJR38343.1"/>
    <property type="molecule type" value="Genomic_DNA"/>
</dbReference>
<evidence type="ECO:0008006" key="3">
    <source>
        <dbReference type="Google" id="ProtNLM"/>
    </source>
</evidence>
<keyword evidence="2" id="KW-1185">Reference proteome</keyword>
<proteinExistence type="predicted"/>
<dbReference type="InterPro" id="IPR011989">
    <property type="entry name" value="ARM-like"/>
</dbReference>
<dbReference type="KEGG" id="ggr:HKW67_21355"/>
<accession>A0A6M4IUB4</accession>
<protein>
    <recommendedName>
        <fullName evidence="3">HEAT repeat domain-containing protein</fullName>
    </recommendedName>
</protein>
<sequence length="106" mass="10929">MSVEEWRVFSKGSAIKRTKRRGFLRNVAVALGNAGDPASVPALTSALSDEEPLVRGHAAWAPGRIATSASLDAPRARASVEPVPAVLDEIAAAVSGATGSSPPNRK</sequence>
<gene>
    <name evidence="1" type="ORF">HKW67_21355</name>
</gene>
<name>A0A6M4IUB4_9BACT</name>
<reference evidence="1 2" key="1">
    <citation type="submission" date="2020-05" db="EMBL/GenBank/DDBJ databases">
        <title>Complete genome sequence of Gemmatimonas greenlandica TET16.</title>
        <authorList>
            <person name="Zeng Y."/>
        </authorList>
    </citation>
    <scope>NUCLEOTIDE SEQUENCE [LARGE SCALE GENOMIC DNA]</scope>
    <source>
        <strain evidence="1 2">TET16</strain>
    </source>
</reference>
<dbReference type="AlphaFoldDB" id="A0A6M4IUB4"/>